<name>X0Z6W0_9ZZZZ</name>
<dbReference type="AlphaFoldDB" id="X0Z6W0"/>
<dbReference type="SMART" id="SM00854">
    <property type="entry name" value="PGA_cap"/>
    <property type="match status" value="1"/>
</dbReference>
<gene>
    <name evidence="3" type="ORF">S01H4_16240</name>
</gene>
<dbReference type="InterPro" id="IPR029052">
    <property type="entry name" value="Metallo-depent_PP-like"/>
</dbReference>
<dbReference type="EMBL" id="BART01007112">
    <property type="protein sequence ID" value="GAG54162.1"/>
    <property type="molecule type" value="Genomic_DNA"/>
</dbReference>
<feature type="domain" description="Capsule synthesis protein CapA" evidence="2">
    <location>
        <begin position="5"/>
        <end position="231"/>
    </location>
</feature>
<dbReference type="PANTHER" id="PTHR33393">
    <property type="entry name" value="POLYGLUTAMINE SYNTHESIS ACCESSORY PROTEIN RV0574C-RELATED"/>
    <property type="match status" value="1"/>
</dbReference>
<organism evidence="3">
    <name type="scientific">marine sediment metagenome</name>
    <dbReference type="NCBI Taxonomy" id="412755"/>
    <lineage>
        <taxon>unclassified sequences</taxon>
        <taxon>metagenomes</taxon>
        <taxon>ecological metagenomes</taxon>
    </lineage>
</organism>
<dbReference type="PANTHER" id="PTHR33393:SF13">
    <property type="entry name" value="PGA BIOSYNTHESIS PROTEIN CAPA"/>
    <property type="match status" value="1"/>
</dbReference>
<dbReference type="InterPro" id="IPR019079">
    <property type="entry name" value="Capsule_synth_CapA"/>
</dbReference>
<proteinExistence type="inferred from homology"/>
<dbReference type="Pfam" id="PF09587">
    <property type="entry name" value="PGA_cap"/>
    <property type="match status" value="1"/>
</dbReference>
<protein>
    <recommendedName>
        <fullName evidence="2">Capsule synthesis protein CapA domain-containing protein</fullName>
    </recommendedName>
</protein>
<accession>X0Z6W0</accession>
<comment type="caution">
    <text evidence="3">The sequence shown here is derived from an EMBL/GenBank/DDBJ whole genome shotgun (WGS) entry which is preliminary data.</text>
</comment>
<reference evidence="3" key="1">
    <citation type="journal article" date="2014" name="Front. Microbiol.">
        <title>High frequency of phylogenetically diverse reductive dehalogenase-homologous genes in deep subseafloor sedimentary metagenomes.</title>
        <authorList>
            <person name="Kawai M."/>
            <person name="Futagami T."/>
            <person name="Toyoda A."/>
            <person name="Takaki Y."/>
            <person name="Nishi S."/>
            <person name="Hori S."/>
            <person name="Arai W."/>
            <person name="Tsubouchi T."/>
            <person name="Morono Y."/>
            <person name="Uchiyama I."/>
            <person name="Ito T."/>
            <person name="Fujiyama A."/>
            <person name="Inagaki F."/>
            <person name="Takami H."/>
        </authorList>
    </citation>
    <scope>NUCLEOTIDE SEQUENCE</scope>
    <source>
        <strain evidence="3">Expedition CK06-06</strain>
    </source>
</reference>
<sequence>MSNLRLFALGDIFLWTKSRVDPFENVKGLFPNDALMFGNLETVLSNRGNSPEKRVSLRTDPGNICYLKNNGFNIVNIANNHIMDYGEEGLFDTIDILKKSNIRFIGAGRNIEEAVRSEIFKKHGLSIGFMGFTSVGIAAEEKSSGCAPLSKKLIIKCASEVRRQVDILVVSLHWGIEYIFYPAPEQQKLARVLIDNGADLIIGHHPHVIQGIEEYRNKLIIYSLGNCNFGVEQDKNYEGADIGLIISVEFLKGRVENYELIPVKIDSNYRPAPVKGEKKLEILNFIEKISVPIQNEITSSFWFKETSTIYLSSQIESYLIRIKRYGR</sequence>
<evidence type="ECO:0000256" key="1">
    <source>
        <dbReference type="ARBA" id="ARBA00005662"/>
    </source>
</evidence>
<dbReference type="SUPFAM" id="SSF56300">
    <property type="entry name" value="Metallo-dependent phosphatases"/>
    <property type="match status" value="1"/>
</dbReference>
<comment type="similarity">
    <text evidence="1">Belongs to the CapA family.</text>
</comment>
<evidence type="ECO:0000259" key="2">
    <source>
        <dbReference type="SMART" id="SM00854"/>
    </source>
</evidence>
<feature type="non-terminal residue" evidence="3">
    <location>
        <position position="327"/>
    </location>
</feature>
<dbReference type="Gene3D" id="3.60.21.10">
    <property type="match status" value="1"/>
</dbReference>
<dbReference type="CDD" id="cd07381">
    <property type="entry name" value="MPP_CapA"/>
    <property type="match status" value="1"/>
</dbReference>
<dbReference type="InterPro" id="IPR052169">
    <property type="entry name" value="CW_Biosynth-Accessory"/>
</dbReference>
<evidence type="ECO:0000313" key="3">
    <source>
        <dbReference type="EMBL" id="GAG54162.1"/>
    </source>
</evidence>